<reference evidence="4" key="1">
    <citation type="journal article" date="2022" name="Plant J.">
        <title>Strategies of tolerance reflected in two North American maple genomes.</title>
        <authorList>
            <person name="McEvoy S.L."/>
            <person name="Sezen U.U."/>
            <person name="Trouern-Trend A."/>
            <person name="McMahon S.M."/>
            <person name="Schaberg P.G."/>
            <person name="Yang J."/>
            <person name="Wegrzyn J.L."/>
            <person name="Swenson N.G."/>
        </authorList>
    </citation>
    <scope>NUCLEOTIDE SEQUENCE</scope>
    <source>
        <strain evidence="4">NS2018</strain>
    </source>
</reference>
<evidence type="ECO:0000313" key="4">
    <source>
        <dbReference type="EMBL" id="KAK0587045.1"/>
    </source>
</evidence>
<dbReference type="InterPro" id="IPR029045">
    <property type="entry name" value="ClpP/crotonase-like_dom_sf"/>
</dbReference>
<dbReference type="PANTHER" id="PTHR11941:SF171">
    <property type="entry name" value="SD19268P"/>
    <property type="match status" value="1"/>
</dbReference>
<reference evidence="4" key="2">
    <citation type="submission" date="2023-06" db="EMBL/GenBank/DDBJ databases">
        <authorList>
            <person name="Swenson N.G."/>
            <person name="Wegrzyn J.L."/>
            <person name="Mcevoy S.L."/>
        </authorList>
    </citation>
    <scope>NUCLEOTIDE SEQUENCE</scope>
    <source>
        <strain evidence="4">NS2018</strain>
        <tissue evidence="4">Leaf</tissue>
    </source>
</reference>
<dbReference type="AlphaFoldDB" id="A0AA39SB97"/>
<dbReference type="GO" id="GO:0016836">
    <property type="term" value="F:hydro-lyase activity"/>
    <property type="evidence" value="ECO:0007669"/>
    <property type="project" value="UniProtKB-ARBA"/>
</dbReference>
<dbReference type="GO" id="GO:0005739">
    <property type="term" value="C:mitochondrion"/>
    <property type="evidence" value="ECO:0007669"/>
    <property type="project" value="TreeGrafter"/>
</dbReference>
<dbReference type="Pfam" id="PF00378">
    <property type="entry name" value="ECH_1"/>
    <property type="match status" value="1"/>
</dbReference>
<comment type="similarity">
    <text evidence="1 3">Belongs to the enoyl-CoA hydratase/isomerase family.</text>
</comment>
<dbReference type="SUPFAM" id="SSF52096">
    <property type="entry name" value="ClpP/crotonase"/>
    <property type="match status" value="1"/>
</dbReference>
<evidence type="ECO:0000256" key="3">
    <source>
        <dbReference type="RuleBase" id="RU003707"/>
    </source>
</evidence>
<evidence type="ECO:0000256" key="2">
    <source>
        <dbReference type="ARBA" id="ARBA00023239"/>
    </source>
</evidence>
<dbReference type="Proteomes" id="UP001168877">
    <property type="component" value="Unassembled WGS sequence"/>
</dbReference>
<evidence type="ECO:0000256" key="1">
    <source>
        <dbReference type="ARBA" id="ARBA00005254"/>
    </source>
</evidence>
<accession>A0AA39SB97</accession>
<comment type="caution">
    <text evidence="4">The sequence shown here is derived from an EMBL/GenBank/DDBJ whole genome shotgun (WGS) entry which is preliminary data.</text>
</comment>
<name>A0AA39SB97_ACESA</name>
<keyword evidence="5" id="KW-1185">Reference proteome</keyword>
<dbReference type="Gene3D" id="3.90.226.10">
    <property type="entry name" value="2-enoyl-CoA Hydratase, Chain A, domain 1"/>
    <property type="match status" value="1"/>
</dbReference>
<organism evidence="4 5">
    <name type="scientific">Acer saccharum</name>
    <name type="common">Sugar maple</name>
    <dbReference type="NCBI Taxonomy" id="4024"/>
    <lineage>
        <taxon>Eukaryota</taxon>
        <taxon>Viridiplantae</taxon>
        <taxon>Streptophyta</taxon>
        <taxon>Embryophyta</taxon>
        <taxon>Tracheophyta</taxon>
        <taxon>Spermatophyta</taxon>
        <taxon>Magnoliopsida</taxon>
        <taxon>eudicotyledons</taxon>
        <taxon>Gunneridae</taxon>
        <taxon>Pentapetalae</taxon>
        <taxon>rosids</taxon>
        <taxon>malvids</taxon>
        <taxon>Sapindales</taxon>
        <taxon>Sapindaceae</taxon>
        <taxon>Hippocastanoideae</taxon>
        <taxon>Acereae</taxon>
        <taxon>Acer</taxon>
    </lineage>
</organism>
<protein>
    <recommendedName>
        <fullName evidence="6">Enoyl-CoA hydratase 2, mitochondrial</fullName>
    </recommendedName>
</protein>
<dbReference type="FunFam" id="1.10.12.10:FF:000001">
    <property type="entry name" value="Probable enoyl-CoA hydratase, mitochondrial"/>
    <property type="match status" value="1"/>
</dbReference>
<dbReference type="PROSITE" id="PS00166">
    <property type="entry name" value="ENOYL_COA_HYDRATASE"/>
    <property type="match status" value="1"/>
</dbReference>
<dbReference type="FunFam" id="3.90.226.10:FF:000061">
    <property type="entry name" value="Methylglutaconyl-CoA hydratase, mitochondrial"/>
    <property type="match status" value="1"/>
</dbReference>
<keyword evidence="2" id="KW-0456">Lyase</keyword>
<dbReference type="PANTHER" id="PTHR11941">
    <property type="entry name" value="ENOYL-COA HYDRATASE-RELATED"/>
    <property type="match status" value="1"/>
</dbReference>
<dbReference type="EMBL" id="JAUESC010000382">
    <property type="protein sequence ID" value="KAK0587045.1"/>
    <property type="molecule type" value="Genomic_DNA"/>
</dbReference>
<proteinExistence type="inferred from homology"/>
<dbReference type="InterPro" id="IPR001753">
    <property type="entry name" value="Enoyl-CoA_hydra/iso"/>
</dbReference>
<dbReference type="InterPro" id="IPR018376">
    <property type="entry name" value="Enoyl-CoA_hyd/isom_CS"/>
</dbReference>
<dbReference type="Gene3D" id="1.10.12.10">
    <property type="entry name" value="Lyase 2-enoyl-coa Hydratase, Chain A, domain 2"/>
    <property type="match status" value="1"/>
</dbReference>
<dbReference type="GO" id="GO:0006635">
    <property type="term" value="P:fatty acid beta-oxidation"/>
    <property type="evidence" value="ECO:0007669"/>
    <property type="project" value="TreeGrafter"/>
</dbReference>
<dbReference type="InterPro" id="IPR014748">
    <property type="entry name" value="Enoyl-CoA_hydra_C"/>
</dbReference>
<evidence type="ECO:0008006" key="6">
    <source>
        <dbReference type="Google" id="ProtNLM"/>
    </source>
</evidence>
<dbReference type="CDD" id="cd06558">
    <property type="entry name" value="crotonase-like"/>
    <property type="match status" value="1"/>
</dbReference>
<gene>
    <name evidence="4" type="ORF">LWI29_016534</name>
</gene>
<sequence length="321" mass="34691">MGALSTLTKSLSHHCIKTSKTHLQKPLLNLSNFENFNNATNSQYHHYQSRRTLILDSVSSESVKLNRLSDSDSGIVEVNLNRPGARNAIGKDLLRGLKDSFEVISKDSTANVVLITSSVPKVFCAGADLKERRMMSASEIHFFVNSLRSTFSFLETLGIPTIAVIEGAALGGGLEMALACDLRICGEDAVLGLPETGLAIIPGAGGTQRLPRLVGNSVAKELIFTGRKIGGREAMSIGLVNYCVPASEAQLKALKVAREINQKGPIAIRMAKKAISEGFEIDKASAFELEEECYIQTLHTNDRLEGLAAFAEKRKPKYTGA</sequence>
<evidence type="ECO:0000313" key="5">
    <source>
        <dbReference type="Proteomes" id="UP001168877"/>
    </source>
</evidence>